<name>A0A3M8Q8F4_9GAMM</name>
<dbReference type="PROSITE" id="PS50894">
    <property type="entry name" value="HPT"/>
    <property type="match status" value="1"/>
</dbReference>
<evidence type="ECO:0000256" key="15">
    <source>
        <dbReference type="PROSITE-ProRule" id="PRU00169"/>
    </source>
</evidence>
<dbReference type="Pfam" id="PF02518">
    <property type="entry name" value="HATPase_c"/>
    <property type="match status" value="1"/>
</dbReference>
<evidence type="ECO:0000256" key="10">
    <source>
        <dbReference type="ARBA" id="ARBA00022840"/>
    </source>
</evidence>
<evidence type="ECO:0000256" key="16">
    <source>
        <dbReference type="SAM" id="Phobius"/>
    </source>
</evidence>
<evidence type="ECO:0000256" key="2">
    <source>
        <dbReference type="ARBA" id="ARBA00004651"/>
    </source>
</evidence>
<dbReference type="PANTHER" id="PTHR45339">
    <property type="entry name" value="HYBRID SIGNAL TRANSDUCTION HISTIDINE KINASE J"/>
    <property type="match status" value="1"/>
</dbReference>
<dbReference type="Gene3D" id="6.10.340.10">
    <property type="match status" value="1"/>
</dbReference>
<evidence type="ECO:0000256" key="12">
    <source>
        <dbReference type="ARBA" id="ARBA00023012"/>
    </source>
</evidence>
<dbReference type="CDD" id="cd06225">
    <property type="entry name" value="HAMP"/>
    <property type="match status" value="1"/>
</dbReference>
<feature type="domain" description="Response regulatory" evidence="18">
    <location>
        <begin position="546"/>
        <end position="663"/>
    </location>
</feature>
<dbReference type="CDD" id="cd16922">
    <property type="entry name" value="HATPase_EvgS-ArcB-TorS-like"/>
    <property type="match status" value="1"/>
</dbReference>
<dbReference type="Pfam" id="PF01627">
    <property type="entry name" value="Hpt"/>
    <property type="match status" value="1"/>
</dbReference>
<evidence type="ECO:0000256" key="7">
    <source>
        <dbReference type="ARBA" id="ARBA00022692"/>
    </source>
</evidence>
<gene>
    <name evidence="21" type="ORF">EBI00_06625</name>
</gene>
<evidence type="ECO:0000256" key="11">
    <source>
        <dbReference type="ARBA" id="ARBA00022989"/>
    </source>
</evidence>
<dbReference type="OrthoDB" id="6724607at2"/>
<keyword evidence="10" id="KW-0067">ATP-binding</keyword>
<evidence type="ECO:0000256" key="1">
    <source>
        <dbReference type="ARBA" id="ARBA00000085"/>
    </source>
</evidence>
<dbReference type="Pfam" id="PF17149">
    <property type="entry name" value="CHASE5"/>
    <property type="match status" value="1"/>
</dbReference>
<dbReference type="Gene3D" id="3.30.565.10">
    <property type="entry name" value="Histidine kinase-like ATPase, C-terminal domain"/>
    <property type="match status" value="1"/>
</dbReference>
<dbReference type="PANTHER" id="PTHR45339:SF1">
    <property type="entry name" value="HYBRID SIGNAL TRANSDUCTION HISTIDINE KINASE J"/>
    <property type="match status" value="1"/>
</dbReference>
<dbReference type="SUPFAM" id="SSF52172">
    <property type="entry name" value="CheY-like"/>
    <property type="match status" value="1"/>
</dbReference>
<evidence type="ECO:0000259" key="19">
    <source>
        <dbReference type="PROSITE" id="PS50885"/>
    </source>
</evidence>
<evidence type="ECO:0000256" key="4">
    <source>
        <dbReference type="ARBA" id="ARBA00022475"/>
    </source>
</evidence>
<dbReference type="Pfam" id="PF00072">
    <property type="entry name" value="Response_reg"/>
    <property type="match status" value="1"/>
</dbReference>
<evidence type="ECO:0000256" key="14">
    <source>
        <dbReference type="PROSITE-ProRule" id="PRU00110"/>
    </source>
</evidence>
<dbReference type="InterPro" id="IPR003594">
    <property type="entry name" value="HATPase_dom"/>
</dbReference>
<keyword evidence="7 16" id="KW-0812">Transmembrane</keyword>
<dbReference type="InterPro" id="IPR036641">
    <property type="entry name" value="HPT_dom_sf"/>
</dbReference>
<dbReference type="EMBL" id="RIZG01000003">
    <property type="protein sequence ID" value="RNF51564.1"/>
    <property type="molecule type" value="Genomic_DNA"/>
</dbReference>
<dbReference type="InterPro" id="IPR003661">
    <property type="entry name" value="HisK_dim/P_dom"/>
</dbReference>
<evidence type="ECO:0000259" key="18">
    <source>
        <dbReference type="PROSITE" id="PS50110"/>
    </source>
</evidence>
<comment type="subcellular location">
    <subcellularLocation>
        <location evidence="2">Cell membrane</location>
        <topology evidence="2">Multi-pass membrane protein</topology>
    </subcellularLocation>
</comment>
<keyword evidence="6" id="KW-0808">Transferase</keyword>
<dbReference type="CDD" id="cd00082">
    <property type="entry name" value="HisKA"/>
    <property type="match status" value="1"/>
</dbReference>
<dbReference type="InterPro" id="IPR036890">
    <property type="entry name" value="HATPase_C_sf"/>
</dbReference>
<dbReference type="PROSITE" id="PS50885">
    <property type="entry name" value="HAMP"/>
    <property type="match status" value="1"/>
</dbReference>
<keyword evidence="12" id="KW-0902">Two-component regulatory system</keyword>
<dbReference type="GO" id="GO:0000155">
    <property type="term" value="F:phosphorelay sensor kinase activity"/>
    <property type="evidence" value="ECO:0007669"/>
    <property type="project" value="InterPro"/>
</dbReference>
<dbReference type="GO" id="GO:0005886">
    <property type="term" value="C:plasma membrane"/>
    <property type="evidence" value="ECO:0007669"/>
    <property type="project" value="UniProtKB-SubCell"/>
</dbReference>
<feature type="modified residue" description="Phosphohistidine" evidence="14">
    <location>
        <position position="732"/>
    </location>
</feature>
<dbReference type="InterPro" id="IPR036097">
    <property type="entry name" value="HisK_dim/P_sf"/>
</dbReference>
<dbReference type="InterPro" id="IPR011006">
    <property type="entry name" value="CheY-like_superfamily"/>
</dbReference>
<dbReference type="Proteomes" id="UP000280507">
    <property type="component" value="Unassembled WGS sequence"/>
</dbReference>
<keyword evidence="9" id="KW-0418">Kinase</keyword>
<feature type="transmembrane region" description="Helical" evidence="16">
    <location>
        <begin position="176"/>
        <end position="199"/>
    </location>
</feature>
<organism evidence="21 22">
    <name type="scientific">Marinomonas hwangdonensis</name>
    <dbReference type="NCBI Taxonomy" id="1053647"/>
    <lineage>
        <taxon>Bacteria</taxon>
        <taxon>Pseudomonadati</taxon>
        <taxon>Pseudomonadota</taxon>
        <taxon>Gammaproteobacteria</taxon>
        <taxon>Oceanospirillales</taxon>
        <taxon>Oceanospirillaceae</taxon>
        <taxon>Marinomonas</taxon>
    </lineage>
</organism>
<dbReference type="SUPFAM" id="SSF55874">
    <property type="entry name" value="ATPase domain of HSP90 chaperone/DNA topoisomerase II/histidine kinase"/>
    <property type="match status" value="1"/>
</dbReference>
<sequence length="801" mass="89358">MSQTSKLALMPNWLRYKQTHPLAYRIFIKLLSLSLVLALISTSIQVFNEYRRETVSMQQQTDYITSSHIEGVRKGLWDLDSEQLELQLKGIMNFTNVSAVTLHSADWQNDIIVGDKNAISNQKGLGQAFRHAGATRLPIYYINRDGQQTDRLLGELTVYHDIAAMQSKLLRSAIEIALFQSLLVLINGVLLLLIVYFMVTRHLEYMASYTRSIGAGNLKQKLVLPHKTARAESDEIDSVVNAMNDMREAILADIKQKDVIEAELRYHRDQLQEQVSRRTRRLQDAKETAEKANLAKSQFLATMSHEIKTPLNGILGMVELLQSQPQLPQSREKLAAIYQSGDALLEILNGLLDYARLEEGMYSPEIRPFSISELVNSTSLLFTAQAQKQNTQLNVHISDSIPDRYQGAAGALRQILSNLVSNAIKFTRDGTVTLSVMPANDHTEHQGGVIIEVEDTGMGIPDQYLAHIFERFSQADDSVTRRFGGTGLGLAITAQLVRVLEGEMGVESEEGRGSVFWFYVPLTPLDEGQSLVTEEMKAPLKLAPMSVLLVEDTPINQAVTTELLEQDGHQVTLAVDGQEALQKANQQPFDLILMDIHLPSLSGLDVADQIRHGQQMNATTPIVALTANVLPSNVKQCHDIGIRAVIPKPFNRELLYQVMGEQLDRNSQIVMDHHVSIGLINTSLIYSHLTALGKQRLQKLVALFSSAMVRGLDELSDMNDQQDWYELADIAHRLAGDADAVGAQTLAAAFRRLEHHDSDRNSLNMSQNDHSDDIVALRSLYEESLAHLTDILECNTEFKSG</sequence>
<feature type="domain" description="HAMP" evidence="19">
    <location>
        <begin position="197"/>
        <end position="255"/>
    </location>
</feature>
<protein>
    <recommendedName>
        <fullName evidence="3">histidine kinase</fullName>
        <ecNumber evidence="3">2.7.13.3</ecNumber>
    </recommendedName>
</protein>
<dbReference type="InterPro" id="IPR001789">
    <property type="entry name" value="Sig_transdc_resp-reg_receiver"/>
</dbReference>
<comment type="catalytic activity">
    <reaction evidence="1">
        <text>ATP + protein L-histidine = ADP + protein N-phospho-L-histidine.</text>
        <dbReference type="EC" id="2.7.13.3"/>
    </reaction>
</comment>
<dbReference type="SMART" id="SM00387">
    <property type="entry name" value="HATPase_c"/>
    <property type="match status" value="1"/>
</dbReference>
<dbReference type="PROSITE" id="PS50109">
    <property type="entry name" value="HIS_KIN"/>
    <property type="match status" value="1"/>
</dbReference>
<evidence type="ECO:0000313" key="22">
    <source>
        <dbReference type="Proteomes" id="UP000280507"/>
    </source>
</evidence>
<accession>A0A3M8Q8F4</accession>
<keyword evidence="4" id="KW-1003">Cell membrane</keyword>
<dbReference type="Gene3D" id="1.20.120.160">
    <property type="entry name" value="HPT domain"/>
    <property type="match status" value="1"/>
</dbReference>
<evidence type="ECO:0000313" key="21">
    <source>
        <dbReference type="EMBL" id="RNF51564.1"/>
    </source>
</evidence>
<dbReference type="AlphaFoldDB" id="A0A3M8Q8F4"/>
<evidence type="ECO:0000256" key="13">
    <source>
        <dbReference type="ARBA" id="ARBA00023136"/>
    </source>
</evidence>
<dbReference type="SMART" id="SM00448">
    <property type="entry name" value="REC"/>
    <property type="match status" value="1"/>
</dbReference>
<feature type="domain" description="Histidine kinase" evidence="17">
    <location>
        <begin position="302"/>
        <end position="524"/>
    </location>
</feature>
<dbReference type="Gene3D" id="3.40.50.2300">
    <property type="match status" value="1"/>
</dbReference>
<evidence type="ECO:0000256" key="5">
    <source>
        <dbReference type="ARBA" id="ARBA00022553"/>
    </source>
</evidence>
<keyword evidence="13 16" id="KW-0472">Membrane</keyword>
<dbReference type="InterPro" id="IPR004358">
    <property type="entry name" value="Sig_transdc_His_kin-like_C"/>
</dbReference>
<evidence type="ECO:0000259" key="17">
    <source>
        <dbReference type="PROSITE" id="PS50109"/>
    </source>
</evidence>
<proteinExistence type="predicted"/>
<keyword evidence="22" id="KW-1185">Reference proteome</keyword>
<dbReference type="InterPro" id="IPR033414">
    <property type="entry name" value="Sensor_dom"/>
</dbReference>
<dbReference type="InterPro" id="IPR008207">
    <property type="entry name" value="Sig_transdc_His_kin_Hpt_dom"/>
</dbReference>
<feature type="transmembrane region" description="Helical" evidence="16">
    <location>
        <begin position="22"/>
        <end position="47"/>
    </location>
</feature>
<comment type="caution">
    <text evidence="21">The sequence shown here is derived from an EMBL/GenBank/DDBJ whole genome shotgun (WGS) entry which is preliminary data.</text>
</comment>
<dbReference type="RefSeq" id="WP_123095136.1">
    <property type="nucleotide sequence ID" value="NZ_RIZG01000003.1"/>
</dbReference>
<dbReference type="PROSITE" id="PS50110">
    <property type="entry name" value="RESPONSE_REGULATORY"/>
    <property type="match status" value="1"/>
</dbReference>
<keyword evidence="8" id="KW-0547">Nucleotide-binding</keyword>
<evidence type="ECO:0000256" key="9">
    <source>
        <dbReference type="ARBA" id="ARBA00022777"/>
    </source>
</evidence>
<evidence type="ECO:0000256" key="3">
    <source>
        <dbReference type="ARBA" id="ARBA00012438"/>
    </source>
</evidence>
<evidence type="ECO:0000256" key="8">
    <source>
        <dbReference type="ARBA" id="ARBA00022741"/>
    </source>
</evidence>
<dbReference type="EC" id="2.7.13.3" evidence="3"/>
<dbReference type="InterPro" id="IPR003660">
    <property type="entry name" value="HAMP_dom"/>
</dbReference>
<feature type="modified residue" description="4-aspartylphosphate" evidence="15">
    <location>
        <position position="595"/>
    </location>
</feature>
<dbReference type="FunFam" id="3.30.565.10:FF:000010">
    <property type="entry name" value="Sensor histidine kinase RcsC"/>
    <property type="match status" value="1"/>
</dbReference>
<dbReference type="GO" id="GO:0005524">
    <property type="term" value="F:ATP binding"/>
    <property type="evidence" value="ECO:0007669"/>
    <property type="project" value="UniProtKB-KW"/>
</dbReference>
<dbReference type="FunFam" id="1.10.287.130:FF:000004">
    <property type="entry name" value="Ethylene receptor 1"/>
    <property type="match status" value="1"/>
</dbReference>
<evidence type="ECO:0000256" key="6">
    <source>
        <dbReference type="ARBA" id="ARBA00022679"/>
    </source>
</evidence>
<dbReference type="Pfam" id="PF00512">
    <property type="entry name" value="HisKA"/>
    <property type="match status" value="1"/>
</dbReference>
<reference evidence="21 22" key="1">
    <citation type="journal article" date="2012" name="Int. J. Syst. Evol. Microbiol.">
        <title>Marinomonas hwangdonensis sp. nov., isolated from seawater.</title>
        <authorList>
            <person name="Jung Y.T."/>
            <person name="Oh T.K."/>
            <person name="Yoon J.H."/>
        </authorList>
    </citation>
    <scope>NUCLEOTIDE SEQUENCE [LARGE SCALE GENOMIC DNA]</scope>
    <source>
        <strain evidence="21 22">HDW-15</strain>
    </source>
</reference>
<keyword evidence="11 16" id="KW-1133">Transmembrane helix</keyword>
<feature type="domain" description="HPt" evidence="20">
    <location>
        <begin position="693"/>
        <end position="795"/>
    </location>
</feature>
<dbReference type="PRINTS" id="PR00344">
    <property type="entry name" value="BCTRLSENSOR"/>
</dbReference>
<evidence type="ECO:0000259" key="20">
    <source>
        <dbReference type="PROSITE" id="PS50894"/>
    </source>
</evidence>
<dbReference type="SUPFAM" id="SSF47384">
    <property type="entry name" value="Homodimeric domain of signal transducing histidine kinase"/>
    <property type="match status" value="1"/>
</dbReference>
<keyword evidence="5 15" id="KW-0597">Phosphoprotein</keyword>
<dbReference type="Gene3D" id="1.10.287.130">
    <property type="match status" value="1"/>
</dbReference>
<dbReference type="CDD" id="cd17546">
    <property type="entry name" value="REC_hyHK_CKI1_RcsC-like"/>
    <property type="match status" value="1"/>
</dbReference>
<dbReference type="SUPFAM" id="SSF47226">
    <property type="entry name" value="Histidine-containing phosphotransfer domain, HPT domain"/>
    <property type="match status" value="1"/>
</dbReference>
<dbReference type="InterPro" id="IPR005467">
    <property type="entry name" value="His_kinase_dom"/>
</dbReference>
<dbReference type="SMART" id="SM00388">
    <property type="entry name" value="HisKA"/>
    <property type="match status" value="1"/>
</dbReference>